<feature type="region of interest" description="Disordered" evidence="1">
    <location>
        <begin position="181"/>
        <end position="211"/>
    </location>
</feature>
<accession>A0ABR1PMU7</accession>
<comment type="caution">
    <text evidence="2">The sequence shown here is derived from an EMBL/GenBank/DDBJ whole genome shotgun (WGS) entry which is preliminary data.</text>
</comment>
<feature type="compositionally biased region" description="Basic and acidic residues" evidence="1">
    <location>
        <begin position="63"/>
        <end position="74"/>
    </location>
</feature>
<evidence type="ECO:0000313" key="3">
    <source>
        <dbReference type="Proteomes" id="UP001430848"/>
    </source>
</evidence>
<proteinExistence type="predicted"/>
<evidence type="ECO:0000313" key="2">
    <source>
        <dbReference type="EMBL" id="KAK7741108.1"/>
    </source>
</evidence>
<dbReference type="Proteomes" id="UP001430848">
    <property type="component" value="Unassembled WGS sequence"/>
</dbReference>
<gene>
    <name evidence="2" type="ORF">SLS63_000661</name>
</gene>
<feature type="compositionally biased region" description="Basic and acidic residues" evidence="1">
    <location>
        <begin position="30"/>
        <end position="39"/>
    </location>
</feature>
<sequence length="343" mass="38815">MNPKNKACPEGEGVPSRQTRRDAANIFASRETDDIHQQDKQAAGRKRQATIDPDGQRRQKAMKSQDDTTVDDVHDANNIPVKVRPESIHTWQGTNVATPSPYGNGFISHTDPSTTDGQELLQTMADILAKWSPTKEVITYMAPAVKGDKNRAAFTPSDLCEMNNELKRAIEESNLEIQNRRLRESVGQSASDRDETAADEGNEARCAGPLTGPGHGWYPDWQKVLDAEELSKSRFLEDEPAHNFLRSLEPRIIDASHGYFGPHTLYLHLARMANIAQRRERFQEYLVEAPRQWYCLTTVCKQGYENENALAIEENCRCPLEKKTCLQVCIQRGKLGFFDVRFR</sequence>
<feature type="region of interest" description="Disordered" evidence="1">
    <location>
        <begin position="1"/>
        <end position="74"/>
    </location>
</feature>
<evidence type="ECO:0000256" key="1">
    <source>
        <dbReference type="SAM" id="MobiDB-lite"/>
    </source>
</evidence>
<dbReference type="EMBL" id="JAKNSF020000002">
    <property type="protein sequence ID" value="KAK7741108.1"/>
    <property type="molecule type" value="Genomic_DNA"/>
</dbReference>
<keyword evidence="3" id="KW-1185">Reference proteome</keyword>
<reference evidence="2 3" key="1">
    <citation type="submission" date="2024-02" db="EMBL/GenBank/DDBJ databases">
        <title>De novo assembly and annotation of 12 fungi associated with fruit tree decline syndrome in Ontario, Canada.</title>
        <authorList>
            <person name="Sulman M."/>
            <person name="Ellouze W."/>
            <person name="Ilyukhin E."/>
        </authorList>
    </citation>
    <scope>NUCLEOTIDE SEQUENCE [LARGE SCALE GENOMIC DNA]</scope>
    <source>
        <strain evidence="2 3">M169</strain>
    </source>
</reference>
<name>A0ABR1PMU7_DIAER</name>
<organism evidence="2 3">
    <name type="scientific">Diaporthe eres</name>
    <name type="common">Phomopsis oblonga</name>
    <dbReference type="NCBI Taxonomy" id="83184"/>
    <lineage>
        <taxon>Eukaryota</taxon>
        <taxon>Fungi</taxon>
        <taxon>Dikarya</taxon>
        <taxon>Ascomycota</taxon>
        <taxon>Pezizomycotina</taxon>
        <taxon>Sordariomycetes</taxon>
        <taxon>Sordariomycetidae</taxon>
        <taxon>Diaporthales</taxon>
        <taxon>Diaporthaceae</taxon>
        <taxon>Diaporthe</taxon>
        <taxon>Diaporthe eres species complex</taxon>
    </lineage>
</organism>
<protein>
    <submittedName>
        <fullName evidence="2">Uncharacterized protein</fullName>
    </submittedName>
</protein>